<evidence type="ECO:0000259" key="1">
    <source>
        <dbReference type="Pfam" id="PF09084"/>
    </source>
</evidence>
<organism evidence="2 3">
    <name type="scientific">Nocardiopsis metallicus</name>
    <dbReference type="NCBI Taxonomy" id="179819"/>
    <lineage>
        <taxon>Bacteria</taxon>
        <taxon>Bacillati</taxon>
        <taxon>Actinomycetota</taxon>
        <taxon>Actinomycetes</taxon>
        <taxon>Streptosporangiales</taxon>
        <taxon>Nocardiopsidaceae</taxon>
        <taxon>Nocardiopsis</taxon>
    </lineage>
</organism>
<dbReference type="Proteomes" id="UP000579647">
    <property type="component" value="Unassembled WGS sequence"/>
</dbReference>
<proteinExistence type="predicted"/>
<evidence type="ECO:0000313" key="2">
    <source>
        <dbReference type="EMBL" id="MBB5489438.1"/>
    </source>
</evidence>
<comment type="caution">
    <text evidence="2">The sequence shown here is derived from an EMBL/GenBank/DDBJ whole genome shotgun (WGS) entry which is preliminary data.</text>
</comment>
<gene>
    <name evidence="2" type="ORF">HNR07_000575</name>
</gene>
<evidence type="ECO:0000313" key="3">
    <source>
        <dbReference type="Proteomes" id="UP000579647"/>
    </source>
</evidence>
<name>A0A840WH93_9ACTN</name>
<dbReference type="Gene3D" id="3.40.190.10">
    <property type="entry name" value="Periplasmic binding protein-like II"/>
    <property type="match status" value="2"/>
</dbReference>
<sequence>MTENPSTSGRRTIACAATALVMAATACSGSGDDSAEAGTTDEVTTLIVGITPIVDHASVFIATEEGFFEEEGLNVSAQPVQGGAAAVPAMVSDDLQAAFASYPSFFLAESQYIGVTIVAEGVRGTEETAGIYVTDDSPIEGSADLEGTTIAVNTLNNIGDVSITASLEEEGLDTAGIEFVEYPFPDMMPALEQGAVDAVWLVEPFRSGAENSGARKVHSSYTWVAEGIPVSGIGMSDEFVEANPTTVEGFARAVERANALLAQDPSIAAEIVQTYSETTEEQAEAMELPVWTEGSVDVDELARWNDLLLTTGVLHEPIEMSELTLQD</sequence>
<reference evidence="2 3" key="1">
    <citation type="submission" date="2020-08" db="EMBL/GenBank/DDBJ databases">
        <title>Sequencing the genomes of 1000 actinobacteria strains.</title>
        <authorList>
            <person name="Klenk H.-P."/>
        </authorList>
    </citation>
    <scope>NUCLEOTIDE SEQUENCE [LARGE SCALE GENOMIC DNA]</scope>
    <source>
        <strain evidence="2 3">DSM 44598</strain>
    </source>
</reference>
<dbReference type="InterPro" id="IPR015168">
    <property type="entry name" value="SsuA/THI5"/>
</dbReference>
<dbReference type="AlphaFoldDB" id="A0A840WH93"/>
<dbReference type="PANTHER" id="PTHR30024:SF42">
    <property type="entry name" value="ALIPHATIC SULFONATES-BINDING PROTEIN-RELATED"/>
    <property type="match status" value="1"/>
</dbReference>
<dbReference type="PANTHER" id="PTHR30024">
    <property type="entry name" value="ALIPHATIC SULFONATES-BINDING PROTEIN-RELATED"/>
    <property type="match status" value="1"/>
</dbReference>
<accession>A0A840WH93</accession>
<protein>
    <submittedName>
        <fullName evidence="2">NitT/TauT family transport system substrate-binding protein</fullName>
    </submittedName>
</protein>
<dbReference type="EMBL" id="JACHDO010000001">
    <property type="protein sequence ID" value="MBB5489438.1"/>
    <property type="molecule type" value="Genomic_DNA"/>
</dbReference>
<keyword evidence="3" id="KW-1185">Reference proteome</keyword>
<dbReference type="RefSeq" id="WP_184361554.1">
    <property type="nucleotide sequence ID" value="NZ_BAAAKM010000010.1"/>
</dbReference>
<dbReference type="Pfam" id="PF09084">
    <property type="entry name" value="NMT1"/>
    <property type="match status" value="1"/>
</dbReference>
<feature type="domain" description="SsuA/THI5-like" evidence="1">
    <location>
        <begin position="55"/>
        <end position="266"/>
    </location>
</feature>
<dbReference type="SUPFAM" id="SSF53850">
    <property type="entry name" value="Periplasmic binding protein-like II"/>
    <property type="match status" value="1"/>
</dbReference>